<reference evidence="1" key="1">
    <citation type="submission" date="2024-01" db="EMBL/GenBank/DDBJ databases">
        <title>Sequencing the genomes of a sandfly, Sergentomyia squamirostris, and its two endosymbionts.</title>
        <authorList>
            <person name="Itokawa K."/>
            <person name="Sanjoba C."/>
        </authorList>
    </citation>
    <scope>NUCLEOTIDE SEQUENCE</scope>
    <source>
        <strain evidence="1">RiSSQ</strain>
    </source>
</reference>
<proteinExistence type="predicted"/>
<evidence type="ECO:0000313" key="1">
    <source>
        <dbReference type="EMBL" id="BFD46500.1"/>
    </source>
</evidence>
<accession>A0AAT9G9R5</accession>
<sequence length="66" mass="6957">MLTVAEGLAQAFSILIDTVDAVGTDASNDAAGLLLLGVVVAKHIDRLKYKVTAMKVTMFLSIILLP</sequence>
<dbReference type="AlphaFoldDB" id="A0AAT9G9R5"/>
<name>A0AAT9G9R5_9RICK</name>
<organism evidence="1">
    <name type="scientific">Candidatus Tisiphia endosymbiont of Sergentomyia squamirostris</name>
    <dbReference type="NCBI Taxonomy" id="3113639"/>
    <lineage>
        <taxon>Bacteria</taxon>
        <taxon>Pseudomonadati</taxon>
        <taxon>Pseudomonadota</taxon>
        <taxon>Alphaproteobacteria</taxon>
        <taxon>Rickettsiales</taxon>
        <taxon>Rickettsiaceae</taxon>
        <taxon>Rickettsieae</taxon>
        <taxon>Candidatus Tisiphia</taxon>
    </lineage>
</organism>
<dbReference type="EMBL" id="AP029170">
    <property type="protein sequence ID" value="BFD46500.1"/>
    <property type="molecule type" value="Genomic_DNA"/>
</dbReference>
<gene>
    <name evidence="1" type="ORF">DMENIID0002_11460</name>
</gene>
<protein>
    <submittedName>
        <fullName evidence="1">Uncharacterized protein</fullName>
    </submittedName>
</protein>